<comment type="caution">
    <text evidence="1">The sequence shown here is derived from an EMBL/GenBank/DDBJ whole genome shotgun (WGS) entry which is preliminary data.</text>
</comment>
<name>A0ABT5MNQ4_9PAST</name>
<dbReference type="EMBL" id="JAQSJE010000001">
    <property type="protein sequence ID" value="MDD0823116.1"/>
    <property type="molecule type" value="Genomic_DNA"/>
</dbReference>
<evidence type="ECO:0000313" key="2">
    <source>
        <dbReference type="Proteomes" id="UP001221909"/>
    </source>
</evidence>
<evidence type="ECO:0000313" key="1">
    <source>
        <dbReference type="EMBL" id="MDD0823116.1"/>
    </source>
</evidence>
<reference evidence="1 2" key="1">
    <citation type="submission" date="2023-02" db="EMBL/GenBank/DDBJ databases">
        <title>Mannheimia cairiniae sp. nov., a novel species of Mannheimia obtained from moscovy ducks (Cairina moschata) and reclassification of Mannheimia ovis as heterotypic synonym of Mannheimia pernigra.</title>
        <authorList>
            <person name="Christensen H."/>
        </authorList>
    </citation>
    <scope>NUCLEOTIDE SEQUENCE [LARGE SCALE GENOMIC DNA]</scope>
    <source>
        <strain evidence="1 2">AT1</strain>
    </source>
</reference>
<protein>
    <recommendedName>
        <fullName evidence="3">Phage protein</fullName>
    </recommendedName>
</protein>
<sequence>MTNQQKQFNQGISKCWQATCLLNAMMKSRLQDMDGVDISVALEGIHGILYSALCEMEDLTFNSQGGQND</sequence>
<accession>A0ABT5MNQ4</accession>
<dbReference type="Proteomes" id="UP001221909">
    <property type="component" value="Unassembled WGS sequence"/>
</dbReference>
<proteinExistence type="predicted"/>
<evidence type="ECO:0008006" key="3">
    <source>
        <dbReference type="Google" id="ProtNLM"/>
    </source>
</evidence>
<keyword evidence="2" id="KW-1185">Reference proteome</keyword>
<dbReference type="RefSeq" id="WP_273748406.1">
    <property type="nucleotide sequence ID" value="NZ_JAQSJE010000001.1"/>
</dbReference>
<organism evidence="1 2">
    <name type="scientific">Mannheimia cairinae</name>
    <dbReference type="NCBI Taxonomy" id="3025936"/>
    <lineage>
        <taxon>Bacteria</taxon>
        <taxon>Pseudomonadati</taxon>
        <taxon>Pseudomonadota</taxon>
        <taxon>Gammaproteobacteria</taxon>
        <taxon>Pasteurellales</taxon>
        <taxon>Pasteurellaceae</taxon>
        <taxon>Mannheimia</taxon>
    </lineage>
</organism>
<gene>
    <name evidence="1" type="ORF">PTQ27_01330</name>
</gene>